<keyword evidence="1" id="KW-1133">Transmembrane helix</keyword>
<feature type="transmembrane region" description="Helical" evidence="1">
    <location>
        <begin position="6"/>
        <end position="22"/>
    </location>
</feature>
<evidence type="ECO:0000313" key="3">
    <source>
        <dbReference type="Proteomes" id="UP001243846"/>
    </source>
</evidence>
<evidence type="ECO:0000313" key="2">
    <source>
        <dbReference type="EMBL" id="MDN3713153.1"/>
    </source>
</evidence>
<feature type="transmembrane region" description="Helical" evidence="1">
    <location>
        <begin position="29"/>
        <end position="45"/>
    </location>
</feature>
<proteinExistence type="predicted"/>
<feature type="transmembrane region" description="Helical" evidence="1">
    <location>
        <begin position="83"/>
        <end position="104"/>
    </location>
</feature>
<keyword evidence="1" id="KW-0472">Membrane</keyword>
<reference evidence="3" key="1">
    <citation type="journal article" date="2019" name="Int. J. Syst. Evol. Microbiol.">
        <title>The Global Catalogue of Microorganisms (GCM) 10K type strain sequencing project: providing services to taxonomists for standard genome sequencing and annotation.</title>
        <authorList>
            <consortium name="The Broad Institute Genomics Platform"/>
            <consortium name="The Broad Institute Genome Sequencing Center for Infectious Disease"/>
            <person name="Wu L."/>
            <person name="Ma J."/>
        </authorList>
    </citation>
    <scope>NUCLEOTIDE SEQUENCE [LARGE SCALE GENOMIC DNA]</scope>
    <source>
        <strain evidence="3">CECT 8482</strain>
    </source>
</reference>
<sequence>MTTPQALMMLLIWPIVVSVMFNRLPRQQAIIWSILAGYLVLPPVAEIDLPLFPSLNKAIIPALSAAFFNMLKKDEALIAEPPRYSGPVTLFLGMLLIAPILSALTNPDALIEGSRSGRASHCRRQSANRCWFSPISCLSPWGTNTFPIRRA</sequence>
<dbReference type="Proteomes" id="UP001243846">
    <property type="component" value="Unassembled WGS sequence"/>
</dbReference>
<protein>
    <submittedName>
        <fullName evidence="2">Uncharacterized protein</fullName>
    </submittedName>
</protein>
<comment type="caution">
    <text evidence="2">The sequence shown here is derived from an EMBL/GenBank/DDBJ whole genome shotgun (WGS) entry which is preliminary data.</text>
</comment>
<name>A0ABT8DB91_9RHOB</name>
<organism evidence="2 3">
    <name type="scientific">Paracoccus cavernae</name>
    <dbReference type="NCBI Taxonomy" id="1571207"/>
    <lineage>
        <taxon>Bacteria</taxon>
        <taxon>Pseudomonadati</taxon>
        <taxon>Pseudomonadota</taxon>
        <taxon>Alphaproteobacteria</taxon>
        <taxon>Rhodobacterales</taxon>
        <taxon>Paracoccaceae</taxon>
        <taxon>Paracoccus</taxon>
    </lineage>
</organism>
<keyword evidence="3" id="KW-1185">Reference proteome</keyword>
<gene>
    <name evidence="2" type="ORF">QWZ10_17960</name>
</gene>
<accession>A0ABT8DB91</accession>
<dbReference type="EMBL" id="JAUFRC010000001">
    <property type="protein sequence ID" value="MDN3713153.1"/>
    <property type="molecule type" value="Genomic_DNA"/>
</dbReference>
<evidence type="ECO:0000256" key="1">
    <source>
        <dbReference type="SAM" id="Phobius"/>
    </source>
</evidence>
<keyword evidence="1" id="KW-0812">Transmembrane</keyword>